<dbReference type="Proteomes" id="UP000195880">
    <property type="component" value="Chromosome"/>
</dbReference>
<dbReference type="KEGG" id="salf:SMD44_07753"/>
<evidence type="ECO:0000256" key="1">
    <source>
        <dbReference type="SAM" id="MobiDB-lite"/>
    </source>
</evidence>
<dbReference type="OrthoDB" id="3255673at2"/>
<dbReference type="RefSeq" id="WP_087886798.1">
    <property type="nucleotide sequence ID" value="NZ_CP021748.1"/>
</dbReference>
<proteinExistence type="predicted"/>
<feature type="compositionally biased region" description="Basic and acidic residues" evidence="1">
    <location>
        <begin position="1"/>
        <end position="12"/>
    </location>
</feature>
<dbReference type="STRING" id="67267.GCA_000716675_01896"/>
<protein>
    <submittedName>
        <fullName evidence="2">Uncharacterized protein</fullName>
    </submittedName>
</protein>
<dbReference type="AlphaFoldDB" id="A0A1Z1WPA6"/>
<name>A0A1Z1WPA6_9ACTN</name>
<gene>
    <name evidence="2" type="ORF">SMD44_07753</name>
</gene>
<keyword evidence="3" id="KW-1185">Reference proteome</keyword>
<feature type="region of interest" description="Disordered" evidence="1">
    <location>
        <begin position="1"/>
        <end position="20"/>
    </location>
</feature>
<evidence type="ECO:0000313" key="3">
    <source>
        <dbReference type="Proteomes" id="UP000195880"/>
    </source>
</evidence>
<organism evidence="2 3">
    <name type="scientific">Streptomyces alboflavus</name>
    <dbReference type="NCBI Taxonomy" id="67267"/>
    <lineage>
        <taxon>Bacteria</taxon>
        <taxon>Bacillati</taxon>
        <taxon>Actinomycetota</taxon>
        <taxon>Actinomycetes</taxon>
        <taxon>Kitasatosporales</taxon>
        <taxon>Streptomycetaceae</taxon>
        <taxon>Streptomyces</taxon>
    </lineage>
</organism>
<evidence type="ECO:0000313" key="2">
    <source>
        <dbReference type="EMBL" id="ARX88266.1"/>
    </source>
</evidence>
<sequence length="76" mass="8353">MNSRDRPGRISTDDTMPSHKTIALTRPRHGLRETGLAAIAELGFVGLDDDTGDWTVIRQISMSRSRCRTATTSGHT</sequence>
<accession>A0A1Z1WPA6</accession>
<dbReference type="EMBL" id="CP021748">
    <property type="protein sequence ID" value="ARX88266.1"/>
    <property type="molecule type" value="Genomic_DNA"/>
</dbReference>
<reference evidence="2 3" key="1">
    <citation type="submission" date="2017-05" db="EMBL/GenBank/DDBJ databases">
        <title>Streptomyces alboflavus Genome sequencing and assembly.</title>
        <authorList>
            <person name="Wang Y."/>
            <person name="Du B."/>
            <person name="Ding Y."/>
            <person name="Liu H."/>
            <person name="Hou Q."/>
            <person name="Liu K."/>
            <person name="Wang C."/>
            <person name="Yao L."/>
        </authorList>
    </citation>
    <scope>NUCLEOTIDE SEQUENCE [LARGE SCALE GENOMIC DNA]</scope>
    <source>
        <strain evidence="2 3">MDJK44</strain>
    </source>
</reference>